<feature type="compositionally biased region" description="Polar residues" evidence="1">
    <location>
        <begin position="1"/>
        <end position="15"/>
    </location>
</feature>
<dbReference type="AlphaFoldDB" id="A0A9P0GJB5"/>
<name>A0A9P0GJB5_9CUCU</name>
<sequence length="168" mass="18835">MASELSSSDNEPFQHSSSDFIPDSESSESDEEKPPLNNVDASHVATTSGLVANKKSKKRSSNPKIWMRNQRKLKRVNGEEYTNAKGNPVEEFRVSAVGLIQTRNVQRRRPKGGGGVLRSQTFSYKIKREVFEKRVCKTAFMNIHAITKSRVERIATHMASNIVGPNDM</sequence>
<evidence type="ECO:0000256" key="1">
    <source>
        <dbReference type="SAM" id="MobiDB-lite"/>
    </source>
</evidence>
<dbReference type="Proteomes" id="UP001153636">
    <property type="component" value="Chromosome 5"/>
</dbReference>
<protein>
    <submittedName>
        <fullName evidence="2">Uncharacterized protein</fullName>
    </submittedName>
</protein>
<evidence type="ECO:0000313" key="3">
    <source>
        <dbReference type="Proteomes" id="UP001153636"/>
    </source>
</evidence>
<feature type="region of interest" description="Disordered" evidence="1">
    <location>
        <begin position="1"/>
        <end position="71"/>
    </location>
</feature>
<organism evidence="2 3">
    <name type="scientific">Psylliodes chrysocephalus</name>
    <dbReference type="NCBI Taxonomy" id="3402493"/>
    <lineage>
        <taxon>Eukaryota</taxon>
        <taxon>Metazoa</taxon>
        <taxon>Ecdysozoa</taxon>
        <taxon>Arthropoda</taxon>
        <taxon>Hexapoda</taxon>
        <taxon>Insecta</taxon>
        <taxon>Pterygota</taxon>
        <taxon>Neoptera</taxon>
        <taxon>Endopterygota</taxon>
        <taxon>Coleoptera</taxon>
        <taxon>Polyphaga</taxon>
        <taxon>Cucujiformia</taxon>
        <taxon>Chrysomeloidea</taxon>
        <taxon>Chrysomelidae</taxon>
        <taxon>Galerucinae</taxon>
        <taxon>Alticini</taxon>
        <taxon>Psylliodes</taxon>
    </lineage>
</organism>
<keyword evidence="3" id="KW-1185">Reference proteome</keyword>
<evidence type="ECO:0000313" key="2">
    <source>
        <dbReference type="EMBL" id="CAH1111337.1"/>
    </source>
</evidence>
<reference evidence="2" key="1">
    <citation type="submission" date="2022-01" db="EMBL/GenBank/DDBJ databases">
        <authorList>
            <person name="King R."/>
        </authorList>
    </citation>
    <scope>NUCLEOTIDE SEQUENCE</scope>
</reference>
<dbReference type="EMBL" id="OV651817">
    <property type="protein sequence ID" value="CAH1111337.1"/>
    <property type="molecule type" value="Genomic_DNA"/>
</dbReference>
<gene>
    <name evidence="2" type="ORF">PSYICH_LOCUS11588</name>
</gene>
<accession>A0A9P0GJB5</accession>
<proteinExistence type="predicted"/>